<proteinExistence type="predicted"/>
<comment type="caution">
    <text evidence="4">The sequence shown here is derived from an EMBL/GenBank/DDBJ whole genome shotgun (WGS) entry which is preliminary data.</text>
</comment>
<evidence type="ECO:0000313" key="5">
    <source>
        <dbReference type="Proteomes" id="UP000572635"/>
    </source>
</evidence>
<evidence type="ECO:0000256" key="2">
    <source>
        <dbReference type="SAM" id="Phobius"/>
    </source>
</evidence>
<accession>A0A7W8QK01</accession>
<reference evidence="4 5" key="1">
    <citation type="submission" date="2020-08" db="EMBL/GenBank/DDBJ databases">
        <title>Sequencing the genomes of 1000 actinobacteria strains.</title>
        <authorList>
            <person name="Klenk H.-P."/>
        </authorList>
    </citation>
    <scope>NUCLEOTIDE SEQUENCE [LARGE SCALE GENOMIC DNA]</scope>
    <source>
        <strain evidence="4 5">DSM 44551</strain>
    </source>
</reference>
<evidence type="ECO:0000256" key="1">
    <source>
        <dbReference type="SAM" id="MobiDB-lite"/>
    </source>
</evidence>
<evidence type="ECO:0000313" key="4">
    <source>
        <dbReference type="EMBL" id="MBB5431791.1"/>
    </source>
</evidence>
<sequence>MPGPAAPAAGSADAHRSARPAAAGALLLALAAAAPAPAAADSPVAEAVEALSSGEGVYVADGGPEVSAATLDLARVRLAGAETPVRGALLDGGDPERAVQAIAEGVGEPGLYVAAAEERGATGGTTTTVSWTAVGIDTGGADLEHHFAFSGGNPVEQMVGAVDLLDGDLLPAVREAVRKDPVYVHPDLAEAMPALDPGALAAPFEGLDGTRVAVIPGPADTSGYEEEYAEALLEPVGEEGTALLAVWAGDGFRLTPASGPDAPAPEEIGTMLPSGPEPEGLQAALNQFAGAVDGNTVADARAALAEDHLYVHPRAGADIGAGDRDELDAALAGRGEPIRVAVLPAGARLEVGGDGDDQALADAVAQGLDEPVVVYTLTGEGGIDRYPVHGSVSDRGDYDLETSVFFGLDHESARASVDGMLENLGDGAVLGEDAAPSGGGAGAAAVPPWIGGGAAVLTALLLSLGLIGSRARRRAQAEREEERRRVEREEAETMAELKAEEAARTAEIQAENDRGITGLGEALAQAEPPSADPVEVFETHLKEYERLKEDNGRAGDIDRVIAVRGRIGQARDRLDRWNRRQRGEPDGG</sequence>
<evidence type="ECO:0000256" key="3">
    <source>
        <dbReference type="SAM" id="SignalP"/>
    </source>
</evidence>
<keyword evidence="2" id="KW-1133">Transmembrane helix</keyword>
<feature type="chain" id="PRO_5030997495" description="DUF4350 domain-containing protein" evidence="3">
    <location>
        <begin position="41"/>
        <end position="588"/>
    </location>
</feature>
<feature type="region of interest" description="Disordered" evidence="1">
    <location>
        <begin position="473"/>
        <end position="493"/>
    </location>
</feature>
<keyword evidence="5" id="KW-1185">Reference proteome</keyword>
<keyword evidence="2" id="KW-0472">Membrane</keyword>
<feature type="compositionally biased region" description="Basic and acidic residues" evidence="1">
    <location>
        <begin position="475"/>
        <end position="488"/>
    </location>
</feature>
<dbReference type="EMBL" id="JACHDB010000001">
    <property type="protein sequence ID" value="MBB5431791.1"/>
    <property type="molecule type" value="Genomic_DNA"/>
</dbReference>
<feature type="signal peptide" evidence="3">
    <location>
        <begin position="1"/>
        <end position="40"/>
    </location>
</feature>
<name>A0A7W8QK01_9ACTN</name>
<keyword evidence="2" id="KW-0812">Transmembrane</keyword>
<dbReference type="Proteomes" id="UP000572635">
    <property type="component" value="Unassembled WGS sequence"/>
</dbReference>
<gene>
    <name evidence="4" type="ORF">HDA36_001875</name>
</gene>
<feature type="transmembrane region" description="Helical" evidence="2">
    <location>
        <begin position="449"/>
        <end position="469"/>
    </location>
</feature>
<keyword evidence="3" id="KW-0732">Signal</keyword>
<protein>
    <recommendedName>
        <fullName evidence="6">DUF4350 domain-containing protein</fullName>
    </recommendedName>
</protein>
<dbReference type="AlphaFoldDB" id="A0A7W8QK01"/>
<dbReference type="RefSeq" id="WP_184391450.1">
    <property type="nucleotide sequence ID" value="NZ_BAAAJD010000013.1"/>
</dbReference>
<evidence type="ECO:0008006" key="6">
    <source>
        <dbReference type="Google" id="ProtNLM"/>
    </source>
</evidence>
<organism evidence="4 5">
    <name type="scientific">Nocardiopsis composta</name>
    <dbReference type="NCBI Taxonomy" id="157465"/>
    <lineage>
        <taxon>Bacteria</taxon>
        <taxon>Bacillati</taxon>
        <taxon>Actinomycetota</taxon>
        <taxon>Actinomycetes</taxon>
        <taxon>Streptosporangiales</taxon>
        <taxon>Nocardiopsidaceae</taxon>
        <taxon>Nocardiopsis</taxon>
    </lineage>
</organism>